<organism evidence="1 2">
    <name type="scientific">Thermococcus gorgonarius</name>
    <dbReference type="NCBI Taxonomy" id="71997"/>
    <lineage>
        <taxon>Archaea</taxon>
        <taxon>Methanobacteriati</taxon>
        <taxon>Methanobacteriota</taxon>
        <taxon>Thermococci</taxon>
        <taxon>Thermococcales</taxon>
        <taxon>Thermococcaceae</taxon>
        <taxon>Thermococcus</taxon>
    </lineage>
</organism>
<dbReference type="KEGG" id="tgg:A3K92_01840"/>
<name>A0A2Z2M4P5_THEGO</name>
<sequence length="78" mass="9425">MLIFGRKKEEDFREIYRRLARKYGLTVEQVEKIGRLIVEMTKNLPELVANADPKKDVRRMYKILDIERLPDEEGRKYI</sequence>
<dbReference type="EMBL" id="CP014855">
    <property type="protein sequence ID" value="ASJ00306.1"/>
    <property type="molecule type" value="Genomic_DNA"/>
</dbReference>
<dbReference type="Proteomes" id="UP000250134">
    <property type="component" value="Chromosome"/>
</dbReference>
<protein>
    <submittedName>
        <fullName evidence="1">Uncharacterized protein</fullName>
    </submittedName>
</protein>
<dbReference type="AlphaFoldDB" id="A0A2Z2M4P5"/>
<evidence type="ECO:0000313" key="1">
    <source>
        <dbReference type="EMBL" id="ASJ00306.1"/>
    </source>
</evidence>
<keyword evidence="2" id="KW-1185">Reference proteome</keyword>
<accession>A0A2Z2M4P5</accession>
<reference evidence="1 2" key="1">
    <citation type="submission" date="2016-03" db="EMBL/GenBank/DDBJ databases">
        <title>Complete genome sequence of Thermococcus gorgonarius.</title>
        <authorList>
            <person name="Oger P.M."/>
        </authorList>
    </citation>
    <scope>NUCLEOTIDE SEQUENCE [LARGE SCALE GENOMIC DNA]</scope>
    <source>
        <strain evidence="1 2">W-12</strain>
    </source>
</reference>
<gene>
    <name evidence="1" type="ORF">A3K92_01840</name>
</gene>
<proteinExistence type="predicted"/>
<evidence type="ECO:0000313" key="2">
    <source>
        <dbReference type="Proteomes" id="UP000250134"/>
    </source>
</evidence>